<dbReference type="Pfam" id="PF00356">
    <property type="entry name" value="LacI"/>
    <property type="match status" value="1"/>
</dbReference>
<feature type="domain" description="HTH lacI-type" evidence="4">
    <location>
        <begin position="16"/>
        <end position="70"/>
    </location>
</feature>
<dbReference type="InterPro" id="IPR000843">
    <property type="entry name" value="HTH_LacI"/>
</dbReference>
<dbReference type="HOGENOM" id="CLU_037628_6_1_11"/>
<dbReference type="KEGG" id="gob:Gobs_1756"/>
<dbReference type="Pfam" id="PF13377">
    <property type="entry name" value="Peripla_BP_3"/>
    <property type="match status" value="1"/>
</dbReference>
<reference evidence="5 6" key="1">
    <citation type="journal article" date="2010" name="Stand. Genomic Sci.">
        <title>Complete genome sequence of Geodermatophilus obscurus type strain (G-20).</title>
        <authorList>
            <person name="Ivanova N."/>
            <person name="Sikorski J."/>
            <person name="Jando M."/>
            <person name="Munk C."/>
            <person name="Lapidus A."/>
            <person name="Glavina Del Rio T."/>
            <person name="Copeland A."/>
            <person name="Tice H."/>
            <person name="Cheng J.-F."/>
            <person name="Lucas S."/>
            <person name="Chen F."/>
            <person name="Nolan M."/>
            <person name="Bruce D."/>
            <person name="Goodwin L."/>
            <person name="Pitluck S."/>
            <person name="Mavromatis K."/>
            <person name="Mikhailova N."/>
            <person name="Pati A."/>
            <person name="Chen A."/>
            <person name="Palaniappan K."/>
            <person name="Land M."/>
            <person name="Hauser L."/>
            <person name="Chang Y.-J."/>
            <person name="Jeffries C.D."/>
            <person name="Meincke L."/>
            <person name="Brettin T."/>
            <person name="Detter J.C."/>
            <person name="Detter J.C."/>
            <person name="Rohde M."/>
            <person name="Goeker M."/>
            <person name="Bristow J."/>
            <person name="Eisen J.A."/>
            <person name="Markowitz V."/>
            <person name="Hugenholtz P."/>
            <person name="Kyrpides N.C."/>
            <person name="Klenk H.-P."/>
        </authorList>
    </citation>
    <scope>NUCLEOTIDE SEQUENCE [LARGE SCALE GENOMIC DNA]</scope>
    <source>
        <strain evidence="6">ATCC 25078 / DSM 43160 / JCM 3152 / KCC A-0152 / KCTC 9177 / NBRC 13315 / NRRL B-3577 / G-20</strain>
    </source>
</reference>
<dbReference type="STRING" id="526225.Gobs_1756"/>
<reference evidence="6" key="2">
    <citation type="submission" date="2010-01" db="EMBL/GenBank/DDBJ databases">
        <title>The complete genome of Geodermatophilus obscurus DSM 43160.</title>
        <authorList>
            <consortium name="US DOE Joint Genome Institute (JGI-PGF)"/>
            <person name="Lucas S."/>
            <person name="Copeland A."/>
            <person name="Lapidus A."/>
            <person name="Glavina del Rio T."/>
            <person name="Dalin E."/>
            <person name="Tice H."/>
            <person name="Bruce D."/>
            <person name="Goodwin L."/>
            <person name="Pitluck S."/>
            <person name="Kyrpides N."/>
            <person name="Mavromatis K."/>
            <person name="Ivanova N."/>
            <person name="Munk A.C."/>
            <person name="Brettin T."/>
            <person name="Detter J.C."/>
            <person name="Han C."/>
            <person name="Larimer F."/>
            <person name="Land M."/>
            <person name="Hauser L."/>
            <person name="Markowitz V."/>
            <person name="Cheng J.-F."/>
            <person name="Hugenholtz P."/>
            <person name="Woyke T."/>
            <person name="Wu D."/>
            <person name="Jando M."/>
            <person name="Schneider S."/>
            <person name="Klenk H.-P."/>
            <person name="Eisen J.A."/>
        </authorList>
    </citation>
    <scope>NUCLEOTIDE SEQUENCE [LARGE SCALE GENOMIC DNA]</scope>
    <source>
        <strain evidence="6">ATCC 25078 / DSM 43160 / JCM 3152 / KCC A-0152 / KCTC 9177 / NBRC 13315 / NRRL B-3577 / G-20</strain>
    </source>
</reference>
<evidence type="ECO:0000256" key="3">
    <source>
        <dbReference type="ARBA" id="ARBA00023163"/>
    </source>
</evidence>
<dbReference type="PROSITE" id="PS00356">
    <property type="entry name" value="HTH_LACI_1"/>
    <property type="match status" value="1"/>
</dbReference>
<dbReference type="SMART" id="SM00354">
    <property type="entry name" value="HTH_LACI"/>
    <property type="match status" value="1"/>
</dbReference>
<keyword evidence="1" id="KW-0805">Transcription regulation</keyword>
<organism evidence="5 6">
    <name type="scientific">Geodermatophilus obscurus (strain ATCC 25078 / DSM 43160 / JCM 3152 / CCUG 61914 / KCC A-0152 / KCTC 9177 / NBRC 13315 / NRRL B-3577 / G-20)</name>
    <dbReference type="NCBI Taxonomy" id="526225"/>
    <lineage>
        <taxon>Bacteria</taxon>
        <taxon>Bacillati</taxon>
        <taxon>Actinomycetota</taxon>
        <taxon>Actinomycetes</taxon>
        <taxon>Geodermatophilales</taxon>
        <taxon>Geodermatophilaceae</taxon>
        <taxon>Geodermatophilus</taxon>
    </lineage>
</organism>
<dbReference type="OrthoDB" id="4268837at2"/>
<dbReference type="EMBL" id="CP001867">
    <property type="protein sequence ID" value="ADB74470.1"/>
    <property type="molecule type" value="Genomic_DNA"/>
</dbReference>
<name>D2SDL7_GEOOG</name>
<keyword evidence="2" id="KW-0238">DNA-binding</keyword>
<dbReference type="CDD" id="cd01392">
    <property type="entry name" value="HTH_LacI"/>
    <property type="match status" value="1"/>
</dbReference>
<evidence type="ECO:0000313" key="5">
    <source>
        <dbReference type="EMBL" id="ADB74470.1"/>
    </source>
</evidence>
<protein>
    <submittedName>
        <fullName evidence="5">Transcriptional regulator, LacI family</fullName>
    </submittedName>
</protein>
<sequence length="357" mass="37957">MWSGTLDPTEEGPLTASIRDVAGRAGVSVGTVSNVLNRPDVVSEATRTKVLDAIAALGFVRNESARQLRAGSSRTVSLVVLDMANPFFTDVARGVEDVVNAASLAMVLCNSDDRPEKEAAHLGLLAEQRVHGVLITPTAELTPQLDALRDRGVPVVLVDRRAPGPHQCAAATDDVLGGRLAAEHLLERGHRRIAFVGGHAALPQIRERHAGVESAVREVPDTELTVLSPGELSVAGGREAAARVIGLPASRRPTAAVCANDLLALGVLQEMVRHGVRVPDEFAIVGYDDIDFAAAAAVPLSSVRKPRQELGRRAAELLLDEGREGHRHEQPVFEPVLVVRESSMVRRDVAADREGAA</sequence>
<dbReference type="CDD" id="cd06293">
    <property type="entry name" value="PBP1_LacI-like"/>
    <property type="match status" value="1"/>
</dbReference>
<dbReference type="Gene3D" id="1.10.260.40">
    <property type="entry name" value="lambda repressor-like DNA-binding domains"/>
    <property type="match status" value="1"/>
</dbReference>
<dbReference type="PROSITE" id="PS50932">
    <property type="entry name" value="HTH_LACI_2"/>
    <property type="match status" value="1"/>
</dbReference>
<dbReference type="InterPro" id="IPR046335">
    <property type="entry name" value="LacI/GalR-like_sensor"/>
</dbReference>
<proteinExistence type="predicted"/>
<dbReference type="SUPFAM" id="SSF47413">
    <property type="entry name" value="lambda repressor-like DNA-binding domains"/>
    <property type="match status" value="1"/>
</dbReference>
<dbReference type="GO" id="GO:0000976">
    <property type="term" value="F:transcription cis-regulatory region binding"/>
    <property type="evidence" value="ECO:0007669"/>
    <property type="project" value="TreeGrafter"/>
</dbReference>
<dbReference type="Gene3D" id="3.40.50.2300">
    <property type="match status" value="2"/>
</dbReference>
<evidence type="ECO:0000256" key="1">
    <source>
        <dbReference type="ARBA" id="ARBA00023015"/>
    </source>
</evidence>
<keyword evidence="3" id="KW-0804">Transcription</keyword>
<evidence type="ECO:0000256" key="2">
    <source>
        <dbReference type="ARBA" id="ARBA00023125"/>
    </source>
</evidence>
<dbReference type="InterPro" id="IPR010982">
    <property type="entry name" value="Lambda_DNA-bd_dom_sf"/>
</dbReference>
<dbReference type="SUPFAM" id="SSF53822">
    <property type="entry name" value="Periplasmic binding protein-like I"/>
    <property type="match status" value="1"/>
</dbReference>
<dbReference type="GO" id="GO:0003700">
    <property type="term" value="F:DNA-binding transcription factor activity"/>
    <property type="evidence" value="ECO:0007669"/>
    <property type="project" value="TreeGrafter"/>
</dbReference>
<dbReference type="Proteomes" id="UP000001382">
    <property type="component" value="Chromosome"/>
</dbReference>
<dbReference type="eggNOG" id="COG1609">
    <property type="taxonomic scope" value="Bacteria"/>
</dbReference>
<accession>D2SDL7</accession>
<dbReference type="InterPro" id="IPR028082">
    <property type="entry name" value="Peripla_BP_I"/>
</dbReference>
<evidence type="ECO:0000313" key="6">
    <source>
        <dbReference type="Proteomes" id="UP000001382"/>
    </source>
</evidence>
<gene>
    <name evidence="5" type="ordered locus">Gobs_1756</name>
</gene>
<dbReference type="PANTHER" id="PTHR30146:SF109">
    <property type="entry name" value="HTH-TYPE TRANSCRIPTIONAL REGULATOR GALS"/>
    <property type="match status" value="1"/>
</dbReference>
<dbReference type="AlphaFoldDB" id="D2SDL7"/>
<keyword evidence="6" id="KW-1185">Reference proteome</keyword>
<dbReference type="PANTHER" id="PTHR30146">
    <property type="entry name" value="LACI-RELATED TRANSCRIPTIONAL REPRESSOR"/>
    <property type="match status" value="1"/>
</dbReference>
<evidence type="ECO:0000259" key="4">
    <source>
        <dbReference type="PROSITE" id="PS50932"/>
    </source>
</evidence>